<dbReference type="Pfam" id="PF00270">
    <property type="entry name" value="DEAD"/>
    <property type="match status" value="1"/>
</dbReference>
<evidence type="ECO:0000313" key="11">
    <source>
        <dbReference type="Proteomes" id="UP001152795"/>
    </source>
</evidence>
<comment type="caution">
    <text evidence="10">The sequence shown here is derived from an EMBL/GenBank/DDBJ whole genome shotgun (WGS) entry which is preliminary data.</text>
</comment>
<dbReference type="SUPFAM" id="SSF52540">
    <property type="entry name" value="P-loop containing nucleoside triphosphate hydrolases"/>
    <property type="match status" value="1"/>
</dbReference>
<evidence type="ECO:0000256" key="7">
    <source>
        <dbReference type="ARBA" id="ARBA00034808"/>
    </source>
</evidence>
<dbReference type="PROSITE" id="PS51192">
    <property type="entry name" value="HELICASE_ATP_BIND_1"/>
    <property type="match status" value="1"/>
</dbReference>
<dbReference type="GO" id="GO:0006281">
    <property type="term" value="P:DNA repair"/>
    <property type="evidence" value="ECO:0007669"/>
    <property type="project" value="TreeGrafter"/>
</dbReference>
<dbReference type="GO" id="GO:0005694">
    <property type="term" value="C:chromosome"/>
    <property type="evidence" value="ECO:0007669"/>
    <property type="project" value="TreeGrafter"/>
</dbReference>
<dbReference type="PANTHER" id="PTHR13710">
    <property type="entry name" value="DNA HELICASE RECQ FAMILY MEMBER"/>
    <property type="match status" value="1"/>
</dbReference>
<protein>
    <recommendedName>
        <fullName evidence="7">DNA 3'-5' helicase</fullName>
        <ecNumber evidence="7">5.6.2.4</ecNumber>
    </recommendedName>
    <alternativeName>
        <fullName evidence="8">DNA 3'-5' helicase Q1</fullName>
    </alternativeName>
</protein>
<keyword evidence="11" id="KW-1185">Reference proteome</keyword>
<dbReference type="Gene3D" id="3.40.50.300">
    <property type="entry name" value="P-loop containing nucleotide triphosphate hydrolases"/>
    <property type="match status" value="2"/>
</dbReference>
<dbReference type="Proteomes" id="UP001152795">
    <property type="component" value="Unassembled WGS sequence"/>
</dbReference>
<feature type="non-terminal residue" evidence="10">
    <location>
        <position position="472"/>
    </location>
</feature>
<dbReference type="GO" id="GO:0003677">
    <property type="term" value="F:DNA binding"/>
    <property type="evidence" value="ECO:0007669"/>
    <property type="project" value="UniProtKB-KW"/>
</dbReference>
<dbReference type="InterPro" id="IPR027417">
    <property type="entry name" value="P-loop_NTPase"/>
</dbReference>
<gene>
    <name evidence="10" type="ORF">PACLA_8A024090</name>
</gene>
<proteinExistence type="inferred from homology"/>
<dbReference type="OrthoDB" id="3945779at2759"/>
<dbReference type="SMART" id="SM00490">
    <property type="entry name" value="HELICc"/>
    <property type="match status" value="1"/>
</dbReference>
<keyword evidence="2" id="KW-0547">Nucleotide-binding</keyword>
<dbReference type="AlphaFoldDB" id="A0A6S7KA48"/>
<reference evidence="10" key="1">
    <citation type="submission" date="2020-04" db="EMBL/GenBank/DDBJ databases">
        <authorList>
            <person name="Alioto T."/>
            <person name="Alioto T."/>
            <person name="Gomez Garrido J."/>
        </authorList>
    </citation>
    <scope>NUCLEOTIDE SEQUENCE</scope>
    <source>
        <strain evidence="10">A484AB</strain>
    </source>
</reference>
<sequence>MIFQLLPYIHEYYSGNESMVLVIAPLNALIDDQIKSLTKKGVNAGVLRTKKENPKNKSEKEDEKSCTDEFEFDSDMEYTKQFEDIDDGELSLIESGNFRLLFLPPEGFISCKKGRNILMSVIYQKKVAYCVIDEAHLVQEWREEFRTDFRKLSQLRAIFPSTPMLALTASAPPKYFTHLTDYLLLQNPCRVVGNLDRPNIYIAIHKRKPSSIGSESYASILRPIANELKEQLTRYQLTIIYLPLKWCGYAFKLFEQILQEKVYYPEDNIDPSHRLFAQFHAAQTEMMKNEIMNQLTGTKSTIRVLFATVAIGLGVNIPNIGQIIHIGPPRTIESYYQEIERAGRDGKPAKPLLYYNGSDISANKPGMTWEMRAFCLTVTTCLRNYMLEYLGSCKAQNYTPHLCCSNCSSGCTCKHCSINDEIKPQSSPEAKSSPEIPQPIPVREVSAEQRKIILNSLKKYRLEIGAKNLRFG</sequence>
<feature type="compositionally biased region" description="Basic and acidic residues" evidence="9">
    <location>
        <begin position="49"/>
        <end position="67"/>
    </location>
</feature>
<evidence type="ECO:0000256" key="9">
    <source>
        <dbReference type="SAM" id="MobiDB-lite"/>
    </source>
</evidence>
<dbReference type="GO" id="GO:0005524">
    <property type="term" value="F:ATP binding"/>
    <property type="evidence" value="ECO:0007669"/>
    <property type="project" value="UniProtKB-KW"/>
</dbReference>
<dbReference type="Pfam" id="PF00271">
    <property type="entry name" value="Helicase_C"/>
    <property type="match status" value="1"/>
</dbReference>
<accession>A0A6S7KA48</accession>
<dbReference type="EC" id="5.6.2.4" evidence="7"/>
<dbReference type="PANTHER" id="PTHR13710:SF105">
    <property type="entry name" value="ATP-DEPENDENT DNA HELICASE Q1"/>
    <property type="match status" value="1"/>
</dbReference>
<keyword evidence="4" id="KW-0238">DNA-binding</keyword>
<dbReference type="InterPro" id="IPR001650">
    <property type="entry name" value="Helicase_C-like"/>
</dbReference>
<dbReference type="EMBL" id="CACRXK020013085">
    <property type="protein sequence ID" value="CAB4024532.1"/>
    <property type="molecule type" value="Genomic_DNA"/>
</dbReference>
<dbReference type="GO" id="GO:0009378">
    <property type="term" value="F:four-way junction helicase activity"/>
    <property type="evidence" value="ECO:0007669"/>
    <property type="project" value="TreeGrafter"/>
</dbReference>
<evidence type="ECO:0000256" key="3">
    <source>
        <dbReference type="ARBA" id="ARBA00022840"/>
    </source>
</evidence>
<dbReference type="InterPro" id="IPR014001">
    <property type="entry name" value="Helicase_ATP-bd"/>
</dbReference>
<dbReference type="GO" id="GO:0043138">
    <property type="term" value="F:3'-5' DNA helicase activity"/>
    <property type="evidence" value="ECO:0007669"/>
    <property type="project" value="UniProtKB-EC"/>
</dbReference>
<evidence type="ECO:0000256" key="8">
    <source>
        <dbReference type="ARBA" id="ARBA00044566"/>
    </source>
</evidence>
<evidence type="ECO:0000256" key="2">
    <source>
        <dbReference type="ARBA" id="ARBA00022741"/>
    </source>
</evidence>
<dbReference type="InterPro" id="IPR011545">
    <property type="entry name" value="DEAD/DEAH_box_helicase_dom"/>
</dbReference>
<dbReference type="GO" id="GO:0005737">
    <property type="term" value="C:cytoplasm"/>
    <property type="evidence" value="ECO:0007669"/>
    <property type="project" value="TreeGrafter"/>
</dbReference>
<dbReference type="PROSITE" id="PS51194">
    <property type="entry name" value="HELICASE_CTER"/>
    <property type="match status" value="1"/>
</dbReference>
<keyword evidence="5" id="KW-0413">Isomerase</keyword>
<comment type="catalytic activity">
    <reaction evidence="6">
        <text>Couples ATP hydrolysis with the unwinding of duplex DNA by translocating in the 3'-5' direction.</text>
        <dbReference type="EC" id="5.6.2.4"/>
    </reaction>
</comment>
<keyword evidence="3" id="KW-0067">ATP-binding</keyword>
<evidence type="ECO:0000256" key="6">
    <source>
        <dbReference type="ARBA" id="ARBA00034617"/>
    </source>
</evidence>
<evidence type="ECO:0000256" key="1">
    <source>
        <dbReference type="ARBA" id="ARBA00005446"/>
    </source>
</evidence>
<evidence type="ECO:0000256" key="4">
    <source>
        <dbReference type="ARBA" id="ARBA00023125"/>
    </source>
</evidence>
<evidence type="ECO:0000256" key="5">
    <source>
        <dbReference type="ARBA" id="ARBA00023235"/>
    </source>
</evidence>
<feature type="region of interest" description="Disordered" evidence="9">
    <location>
        <begin position="48"/>
        <end position="67"/>
    </location>
</feature>
<evidence type="ECO:0000313" key="10">
    <source>
        <dbReference type="EMBL" id="CAB4024532.1"/>
    </source>
</evidence>
<name>A0A6S7KA48_PARCT</name>
<comment type="similarity">
    <text evidence="1">Belongs to the helicase family. RecQ subfamily.</text>
</comment>
<organism evidence="10 11">
    <name type="scientific">Paramuricea clavata</name>
    <name type="common">Red gorgonian</name>
    <name type="synonym">Violescent sea-whip</name>
    <dbReference type="NCBI Taxonomy" id="317549"/>
    <lineage>
        <taxon>Eukaryota</taxon>
        <taxon>Metazoa</taxon>
        <taxon>Cnidaria</taxon>
        <taxon>Anthozoa</taxon>
        <taxon>Octocorallia</taxon>
        <taxon>Malacalcyonacea</taxon>
        <taxon>Plexauridae</taxon>
        <taxon>Paramuricea</taxon>
    </lineage>
</organism>
<dbReference type="GO" id="GO:0006310">
    <property type="term" value="P:DNA recombination"/>
    <property type="evidence" value="ECO:0007669"/>
    <property type="project" value="TreeGrafter"/>
</dbReference>